<accession>A0A2H3J7U9</accession>
<evidence type="ECO:0000256" key="1">
    <source>
        <dbReference type="SAM" id="MobiDB-lite"/>
    </source>
</evidence>
<gene>
    <name evidence="2" type="ORF">WOLCODRAFT_135995</name>
</gene>
<feature type="compositionally biased region" description="Polar residues" evidence="1">
    <location>
        <begin position="1"/>
        <end position="14"/>
    </location>
</feature>
<keyword evidence="3" id="KW-1185">Reference proteome</keyword>
<dbReference type="OrthoDB" id="3254913at2759"/>
<name>A0A2H3J7U9_WOLCO</name>
<dbReference type="STRING" id="742152.A0A2H3J7U9"/>
<sequence length="124" mass="13904">MNATSGQHNSSQDQAFGEHAVRPDAPRRTGTSPLLPDLDLPQSDLDLSLTFESILAEPAKQEPEDPEVKKMQKRASNVLKLTQENEKLQAELRAMSERLEAAERRQKELNQRAAARSQERNISS</sequence>
<feature type="compositionally biased region" description="Low complexity" evidence="1">
    <location>
        <begin position="32"/>
        <end position="42"/>
    </location>
</feature>
<feature type="region of interest" description="Disordered" evidence="1">
    <location>
        <begin position="103"/>
        <end position="124"/>
    </location>
</feature>
<dbReference type="EMBL" id="KB467942">
    <property type="protein sequence ID" value="PCH38021.1"/>
    <property type="molecule type" value="Genomic_DNA"/>
</dbReference>
<protein>
    <submittedName>
        <fullName evidence="2">Uncharacterized protein</fullName>
    </submittedName>
</protein>
<dbReference type="Proteomes" id="UP000218811">
    <property type="component" value="Unassembled WGS sequence"/>
</dbReference>
<feature type="region of interest" description="Disordered" evidence="1">
    <location>
        <begin position="1"/>
        <end position="42"/>
    </location>
</feature>
<dbReference type="OMA" id="ARSQERN"/>
<organism evidence="2 3">
    <name type="scientific">Wolfiporia cocos (strain MD-104)</name>
    <name type="common">Brown rot fungus</name>
    <dbReference type="NCBI Taxonomy" id="742152"/>
    <lineage>
        <taxon>Eukaryota</taxon>
        <taxon>Fungi</taxon>
        <taxon>Dikarya</taxon>
        <taxon>Basidiomycota</taxon>
        <taxon>Agaricomycotina</taxon>
        <taxon>Agaricomycetes</taxon>
        <taxon>Polyporales</taxon>
        <taxon>Phaeolaceae</taxon>
        <taxon>Wolfiporia</taxon>
    </lineage>
</organism>
<dbReference type="AlphaFoldDB" id="A0A2H3J7U9"/>
<proteinExistence type="predicted"/>
<evidence type="ECO:0000313" key="3">
    <source>
        <dbReference type="Proteomes" id="UP000218811"/>
    </source>
</evidence>
<reference evidence="2 3" key="1">
    <citation type="journal article" date="2012" name="Science">
        <title>The Paleozoic origin of enzymatic lignin decomposition reconstructed from 31 fungal genomes.</title>
        <authorList>
            <person name="Floudas D."/>
            <person name="Binder M."/>
            <person name="Riley R."/>
            <person name="Barry K."/>
            <person name="Blanchette R.A."/>
            <person name="Henrissat B."/>
            <person name="Martinez A.T."/>
            <person name="Otillar R."/>
            <person name="Spatafora J.W."/>
            <person name="Yadav J.S."/>
            <person name="Aerts A."/>
            <person name="Benoit I."/>
            <person name="Boyd A."/>
            <person name="Carlson A."/>
            <person name="Copeland A."/>
            <person name="Coutinho P.M."/>
            <person name="de Vries R.P."/>
            <person name="Ferreira P."/>
            <person name="Findley K."/>
            <person name="Foster B."/>
            <person name="Gaskell J."/>
            <person name="Glotzer D."/>
            <person name="Gorecki P."/>
            <person name="Heitman J."/>
            <person name="Hesse C."/>
            <person name="Hori C."/>
            <person name="Igarashi K."/>
            <person name="Jurgens J.A."/>
            <person name="Kallen N."/>
            <person name="Kersten P."/>
            <person name="Kohler A."/>
            <person name="Kuees U."/>
            <person name="Kumar T.K.A."/>
            <person name="Kuo A."/>
            <person name="LaButti K."/>
            <person name="Larrondo L.F."/>
            <person name="Lindquist E."/>
            <person name="Ling A."/>
            <person name="Lombard V."/>
            <person name="Lucas S."/>
            <person name="Lundell T."/>
            <person name="Martin R."/>
            <person name="McLaughlin D.J."/>
            <person name="Morgenstern I."/>
            <person name="Morin E."/>
            <person name="Murat C."/>
            <person name="Nagy L.G."/>
            <person name="Nolan M."/>
            <person name="Ohm R.A."/>
            <person name="Patyshakuliyeva A."/>
            <person name="Rokas A."/>
            <person name="Ruiz-Duenas F.J."/>
            <person name="Sabat G."/>
            <person name="Salamov A."/>
            <person name="Samejima M."/>
            <person name="Schmutz J."/>
            <person name="Slot J.C."/>
            <person name="St John F."/>
            <person name="Stenlid J."/>
            <person name="Sun H."/>
            <person name="Sun S."/>
            <person name="Syed K."/>
            <person name="Tsang A."/>
            <person name="Wiebenga A."/>
            <person name="Young D."/>
            <person name="Pisabarro A."/>
            <person name="Eastwood D.C."/>
            <person name="Martin F."/>
            <person name="Cullen D."/>
            <person name="Grigoriev I.V."/>
            <person name="Hibbett D.S."/>
        </authorList>
    </citation>
    <scope>NUCLEOTIDE SEQUENCE [LARGE SCALE GENOMIC DNA]</scope>
    <source>
        <strain evidence="2 3">MD-104</strain>
    </source>
</reference>
<evidence type="ECO:0000313" key="2">
    <source>
        <dbReference type="EMBL" id="PCH38021.1"/>
    </source>
</evidence>